<dbReference type="EMBL" id="VTPC01090413">
    <property type="protein sequence ID" value="KAF2883441.1"/>
    <property type="molecule type" value="Genomic_DNA"/>
</dbReference>
<comment type="caution">
    <text evidence="2">The sequence shown here is derived from an EMBL/GenBank/DDBJ whole genome shotgun (WGS) entry which is preliminary data.</text>
</comment>
<proteinExistence type="predicted"/>
<feature type="region of interest" description="Disordered" evidence="1">
    <location>
        <begin position="14"/>
        <end position="46"/>
    </location>
</feature>
<dbReference type="AlphaFoldDB" id="A0A8K0G2C0"/>
<feature type="non-terminal residue" evidence="2">
    <location>
        <position position="1"/>
    </location>
</feature>
<feature type="compositionally biased region" description="Acidic residues" evidence="1">
    <location>
        <begin position="20"/>
        <end position="46"/>
    </location>
</feature>
<organism evidence="2 3">
    <name type="scientific">Ignelater luminosus</name>
    <name type="common">Cucubano</name>
    <name type="synonym">Pyrophorus luminosus</name>
    <dbReference type="NCBI Taxonomy" id="2038154"/>
    <lineage>
        <taxon>Eukaryota</taxon>
        <taxon>Metazoa</taxon>
        <taxon>Ecdysozoa</taxon>
        <taxon>Arthropoda</taxon>
        <taxon>Hexapoda</taxon>
        <taxon>Insecta</taxon>
        <taxon>Pterygota</taxon>
        <taxon>Neoptera</taxon>
        <taxon>Endopterygota</taxon>
        <taxon>Coleoptera</taxon>
        <taxon>Polyphaga</taxon>
        <taxon>Elateriformia</taxon>
        <taxon>Elateroidea</taxon>
        <taxon>Elateridae</taxon>
        <taxon>Agrypninae</taxon>
        <taxon>Pyrophorini</taxon>
        <taxon>Ignelater</taxon>
    </lineage>
</organism>
<gene>
    <name evidence="2" type="ORF">ILUMI_22726</name>
</gene>
<name>A0A8K0G2C0_IGNLU</name>
<evidence type="ECO:0000256" key="1">
    <source>
        <dbReference type="SAM" id="MobiDB-lite"/>
    </source>
</evidence>
<sequence>MLYRVSSLHYKKKLDRNGENNEDVEIPSKSEDEENNLILSDDDSCDMDANSMNAVEKQQVSVVTSE</sequence>
<accession>A0A8K0G2C0</accession>
<keyword evidence="3" id="KW-1185">Reference proteome</keyword>
<evidence type="ECO:0000313" key="3">
    <source>
        <dbReference type="Proteomes" id="UP000801492"/>
    </source>
</evidence>
<protein>
    <submittedName>
        <fullName evidence="2">Uncharacterized protein</fullName>
    </submittedName>
</protein>
<reference evidence="2" key="1">
    <citation type="submission" date="2019-08" db="EMBL/GenBank/DDBJ databases">
        <title>The genome of the North American firefly Photinus pyralis.</title>
        <authorList>
            <consortium name="Photinus pyralis genome working group"/>
            <person name="Fallon T.R."/>
            <person name="Sander Lower S.E."/>
            <person name="Weng J.-K."/>
        </authorList>
    </citation>
    <scope>NUCLEOTIDE SEQUENCE</scope>
    <source>
        <strain evidence="2">TRF0915ILg1</strain>
        <tissue evidence="2">Whole body</tissue>
    </source>
</reference>
<evidence type="ECO:0000313" key="2">
    <source>
        <dbReference type="EMBL" id="KAF2883441.1"/>
    </source>
</evidence>
<dbReference type="Proteomes" id="UP000801492">
    <property type="component" value="Unassembled WGS sequence"/>
</dbReference>